<dbReference type="SMART" id="SM00320">
    <property type="entry name" value="WD40"/>
    <property type="match status" value="5"/>
</dbReference>
<dbReference type="WBParaSite" id="HPLM_0000389901-mRNA-1">
    <property type="protein sequence ID" value="HPLM_0000389901-mRNA-1"/>
    <property type="gene ID" value="HPLM_0000389901"/>
</dbReference>
<dbReference type="PROSITE" id="PS50082">
    <property type="entry name" value="WD_REPEATS_2"/>
    <property type="match status" value="3"/>
</dbReference>
<dbReference type="PROSITE" id="PS00678">
    <property type="entry name" value="WD_REPEATS_1"/>
    <property type="match status" value="1"/>
</dbReference>
<feature type="repeat" description="WD" evidence="3">
    <location>
        <begin position="348"/>
        <end position="379"/>
    </location>
</feature>
<dbReference type="GO" id="GO:0031464">
    <property type="term" value="C:Cul4A-RING E3 ubiquitin ligase complex"/>
    <property type="evidence" value="ECO:0007669"/>
    <property type="project" value="TreeGrafter"/>
</dbReference>
<dbReference type="AlphaFoldDB" id="A0A0N4W2F3"/>
<dbReference type="STRING" id="6290.A0A0N4W2F3"/>
<dbReference type="GO" id="GO:0000209">
    <property type="term" value="P:protein polyubiquitination"/>
    <property type="evidence" value="ECO:0007669"/>
    <property type="project" value="TreeGrafter"/>
</dbReference>
<dbReference type="Pfam" id="PF00400">
    <property type="entry name" value="WD40"/>
    <property type="match status" value="2"/>
</dbReference>
<evidence type="ECO:0000256" key="2">
    <source>
        <dbReference type="ARBA" id="ARBA00022737"/>
    </source>
</evidence>
<evidence type="ECO:0000313" key="5">
    <source>
        <dbReference type="Proteomes" id="UP000268014"/>
    </source>
</evidence>
<organism evidence="6">
    <name type="scientific">Haemonchus placei</name>
    <name type="common">Barber's pole worm</name>
    <dbReference type="NCBI Taxonomy" id="6290"/>
    <lineage>
        <taxon>Eukaryota</taxon>
        <taxon>Metazoa</taxon>
        <taxon>Ecdysozoa</taxon>
        <taxon>Nematoda</taxon>
        <taxon>Chromadorea</taxon>
        <taxon>Rhabditida</taxon>
        <taxon>Rhabditina</taxon>
        <taxon>Rhabditomorpha</taxon>
        <taxon>Strongyloidea</taxon>
        <taxon>Trichostrongylidae</taxon>
        <taxon>Haemonchus</taxon>
    </lineage>
</organism>
<keyword evidence="5" id="KW-1185">Reference proteome</keyword>
<dbReference type="GO" id="GO:0006283">
    <property type="term" value="P:transcription-coupled nucleotide-excision repair"/>
    <property type="evidence" value="ECO:0007669"/>
    <property type="project" value="InterPro"/>
</dbReference>
<dbReference type="InterPro" id="IPR019775">
    <property type="entry name" value="WD40_repeat_CS"/>
</dbReference>
<protein>
    <submittedName>
        <fullName evidence="6">WD_REPEATS_REGION domain-containing protein</fullName>
    </submittedName>
</protein>
<feature type="repeat" description="WD" evidence="3">
    <location>
        <begin position="112"/>
        <end position="153"/>
    </location>
</feature>
<dbReference type="InterPro" id="IPR036322">
    <property type="entry name" value="WD40_repeat_dom_sf"/>
</dbReference>
<dbReference type="PANTHER" id="PTHR46202:SF1">
    <property type="entry name" value="DNA EXCISION REPAIR PROTEIN ERCC-8"/>
    <property type="match status" value="1"/>
</dbReference>
<dbReference type="SUPFAM" id="SSF50978">
    <property type="entry name" value="WD40 repeat-like"/>
    <property type="match status" value="1"/>
</dbReference>
<dbReference type="PANTHER" id="PTHR46202">
    <property type="entry name" value="DNA EXCISION REPAIR PROTEIN ERCC-8"/>
    <property type="match status" value="1"/>
</dbReference>
<name>A0A0N4W2F3_HAEPC</name>
<dbReference type="Gene3D" id="2.130.10.10">
    <property type="entry name" value="YVTN repeat-like/Quinoprotein amine dehydrogenase"/>
    <property type="match status" value="1"/>
</dbReference>
<reference evidence="4 5" key="2">
    <citation type="submission" date="2018-11" db="EMBL/GenBank/DDBJ databases">
        <authorList>
            <consortium name="Pathogen Informatics"/>
        </authorList>
    </citation>
    <scope>NUCLEOTIDE SEQUENCE [LARGE SCALE GENOMIC DNA]</scope>
    <source>
        <strain evidence="4 5">MHpl1</strain>
    </source>
</reference>
<dbReference type="OrthoDB" id="361494at2759"/>
<dbReference type="GO" id="GO:0000109">
    <property type="term" value="C:nucleotide-excision repair complex"/>
    <property type="evidence" value="ECO:0007669"/>
    <property type="project" value="TreeGrafter"/>
</dbReference>
<dbReference type="GO" id="GO:0043161">
    <property type="term" value="P:proteasome-mediated ubiquitin-dependent protein catabolic process"/>
    <property type="evidence" value="ECO:0007669"/>
    <property type="project" value="TreeGrafter"/>
</dbReference>
<dbReference type="InterPro" id="IPR042238">
    <property type="entry name" value="Rad28/ERCC8/Ckn1/ATCSA-1"/>
</dbReference>
<proteinExistence type="predicted"/>
<feature type="repeat" description="WD" evidence="3">
    <location>
        <begin position="209"/>
        <end position="244"/>
    </location>
</feature>
<dbReference type="Proteomes" id="UP000268014">
    <property type="component" value="Unassembled WGS sequence"/>
</dbReference>
<keyword evidence="1 3" id="KW-0853">WD repeat</keyword>
<accession>A0A0N4W2F3</accession>
<gene>
    <name evidence="4" type="ORF">HPLM_LOCUS3891</name>
</gene>
<evidence type="ECO:0000256" key="1">
    <source>
        <dbReference type="ARBA" id="ARBA00022574"/>
    </source>
</evidence>
<sequence length="408" mass="46255">MTQSCSTVPVDLLQNLKLGLVRPTRLRTLAYDNRLDSLRILYKHPIQNVTTPISCMDIDRTENAFLLCGGISGKLYLSNLYVSDFYGPGHKEDLPMPATLLVSFVLFNFNYLIRHKNFVTGCQWFHDIRLFVSVSSGGDLTAWDLTNLSELETYNVCETGKWRPQLHWNEIDRTNPLIAVTNGSNQIPLYDLRVGYFAQALRSKGTSLVRAVRWLPHKHHILFSGNDDGAIAVWDIRSNRSALLWKTLSKGNCIRAMRLTSDGAHVVMVMYSGTVMLYDSVTMERLGTYEFRDHRKWSEKMSNSLDQFAICDEGSSIRVALPVGEDIEWISFSKGFREEPRVSHCSTLSGHLSRVNACVYRNGSQQLYSAGADRNVLCWAPESERNRLHLEIETAKASAISSDWSDDD</sequence>
<dbReference type="EMBL" id="UZAF01016155">
    <property type="protein sequence ID" value="VDO21912.1"/>
    <property type="molecule type" value="Genomic_DNA"/>
</dbReference>
<evidence type="ECO:0000256" key="3">
    <source>
        <dbReference type="PROSITE-ProRule" id="PRU00221"/>
    </source>
</evidence>
<evidence type="ECO:0000313" key="4">
    <source>
        <dbReference type="EMBL" id="VDO21912.1"/>
    </source>
</evidence>
<reference evidence="6" key="1">
    <citation type="submission" date="2017-02" db="UniProtKB">
        <authorList>
            <consortium name="WormBaseParasite"/>
        </authorList>
    </citation>
    <scope>IDENTIFICATION</scope>
</reference>
<dbReference type="InterPro" id="IPR001680">
    <property type="entry name" value="WD40_rpt"/>
</dbReference>
<dbReference type="OMA" id="LRISWRH"/>
<dbReference type="InterPro" id="IPR015943">
    <property type="entry name" value="WD40/YVTN_repeat-like_dom_sf"/>
</dbReference>
<evidence type="ECO:0000313" key="6">
    <source>
        <dbReference type="WBParaSite" id="HPLM_0000389901-mRNA-1"/>
    </source>
</evidence>
<keyword evidence="2" id="KW-0677">Repeat</keyword>